<comment type="caution">
    <text evidence="2">The sequence shown here is derived from an EMBL/GenBank/DDBJ whole genome shotgun (WGS) entry which is preliminary data.</text>
</comment>
<keyword evidence="1" id="KW-0472">Membrane</keyword>
<reference evidence="2 3" key="1">
    <citation type="submission" date="2020-08" db="EMBL/GenBank/DDBJ databases">
        <title>Functional genomics of gut bacteria from endangered species of beetles.</title>
        <authorList>
            <person name="Carlos-Shanley C."/>
        </authorList>
    </citation>
    <scope>NUCLEOTIDE SEQUENCE [LARGE SCALE GENOMIC DNA]</scope>
    <source>
        <strain evidence="2 3">S00245</strain>
    </source>
</reference>
<organism evidence="2 3">
    <name type="scientific">Novosphingobium chloroacetimidivorans</name>
    <dbReference type="NCBI Taxonomy" id="1428314"/>
    <lineage>
        <taxon>Bacteria</taxon>
        <taxon>Pseudomonadati</taxon>
        <taxon>Pseudomonadota</taxon>
        <taxon>Alphaproteobacteria</taxon>
        <taxon>Sphingomonadales</taxon>
        <taxon>Sphingomonadaceae</taxon>
        <taxon>Novosphingobium</taxon>
    </lineage>
</organism>
<proteinExistence type="predicted"/>
<sequence length="87" mass="9027">MANPLLVSAARSAPVVLAGVAAVPAVASLAAVATICLCSIMVVRHRTQSHVSLRYRKGQGLMFDLMKEADDASSLVTIHDAGGPRDV</sequence>
<evidence type="ECO:0000313" key="3">
    <source>
        <dbReference type="Proteomes" id="UP000555448"/>
    </source>
</evidence>
<name>A0A7W7KCR0_9SPHN</name>
<keyword evidence="1" id="KW-1133">Transmembrane helix</keyword>
<dbReference type="Proteomes" id="UP000555448">
    <property type="component" value="Unassembled WGS sequence"/>
</dbReference>
<dbReference type="EMBL" id="JACHLR010000022">
    <property type="protein sequence ID" value="MBB4860442.1"/>
    <property type="molecule type" value="Genomic_DNA"/>
</dbReference>
<evidence type="ECO:0000256" key="1">
    <source>
        <dbReference type="SAM" id="Phobius"/>
    </source>
</evidence>
<keyword evidence="1" id="KW-0812">Transmembrane</keyword>
<dbReference type="AlphaFoldDB" id="A0A7W7KCR0"/>
<gene>
    <name evidence="2" type="ORF">HNO88_003785</name>
</gene>
<evidence type="ECO:0000313" key="2">
    <source>
        <dbReference type="EMBL" id="MBB4860442.1"/>
    </source>
</evidence>
<accession>A0A7W7KCR0</accession>
<keyword evidence="3" id="KW-1185">Reference proteome</keyword>
<protein>
    <submittedName>
        <fullName evidence="2">Uncharacterized protein</fullName>
    </submittedName>
</protein>
<feature type="transmembrane region" description="Helical" evidence="1">
    <location>
        <begin position="15"/>
        <end position="43"/>
    </location>
</feature>